<evidence type="ECO:0000259" key="5">
    <source>
        <dbReference type="Pfam" id="PF00496"/>
    </source>
</evidence>
<comment type="caution">
    <text evidence="6">The sequence shown here is derived from an EMBL/GenBank/DDBJ whole genome shotgun (WGS) entry which is preliminary data.</text>
</comment>
<gene>
    <name evidence="6" type="ORF">H0485_01690</name>
</gene>
<dbReference type="Gene3D" id="3.40.190.10">
    <property type="entry name" value="Periplasmic binding protein-like II"/>
    <property type="match status" value="1"/>
</dbReference>
<evidence type="ECO:0000256" key="1">
    <source>
        <dbReference type="ARBA" id="ARBA00004418"/>
    </source>
</evidence>
<evidence type="ECO:0000313" key="6">
    <source>
        <dbReference type="EMBL" id="MCB5408720.1"/>
    </source>
</evidence>
<dbReference type="PANTHER" id="PTHR30290">
    <property type="entry name" value="PERIPLASMIC BINDING COMPONENT OF ABC TRANSPORTER"/>
    <property type="match status" value="1"/>
</dbReference>
<reference evidence="6 7" key="1">
    <citation type="submission" date="2020-07" db="EMBL/GenBank/DDBJ databases">
        <title>Pseudogemmobacter sp. nov., isolated from poultry manure in Taiwan.</title>
        <authorList>
            <person name="Lin S.-Y."/>
            <person name="Tang Y.-S."/>
            <person name="Young C.-C."/>
        </authorList>
    </citation>
    <scope>NUCLEOTIDE SEQUENCE [LARGE SCALE GENOMIC DNA]</scope>
    <source>
        <strain evidence="6 7">CC-YST710</strain>
    </source>
</reference>
<keyword evidence="7" id="KW-1185">Reference proteome</keyword>
<proteinExistence type="inferred from homology"/>
<dbReference type="EMBL" id="JACDXX010000001">
    <property type="protein sequence ID" value="MCB5408720.1"/>
    <property type="molecule type" value="Genomic_DNA"/>
</dbReference>
<dbReference type="InterPro" id="IPR000914">
    <property type="entry name" value="SBP_5_dom"/>
</dbReference>
<dbReference type="InterPro" id="IPR030678">
    <property type="entry name" value="Peptide/Ni-bd"/>
</dbReference>
<dbReference type="Proteomes" id="UP001198571">
    <property type="component" value="Unassembled WGS sequence"/>
</dbReference>
<comment type="similarity">
    <text evidence="2">Belongs to the bacterial solute-binding protein 5 family.</text>
</comment>
<sequence>MHKFVLCSGLALWLASAPLQAETPVAGGVITLTFKDDVSTLDPAIGYDLQNWSLIKSLFDTLVDYEPGTTRLRMGLAESYETGAEGLSYIFHLRPGVRFHNGREMQAEDVVWSLNRAVDPATGSPGQAFFSMIEGYEAAAAGQAPLSGVTAPDARTVEIRLSRPDATFLHVLALNFASVLPAEAVEAAGAGFGFAPVGTGAFRFSEWKRGSHLLLKKNTHYWRPGIPYLDALSIEIGDEPSAALARARQGEVDILGDGIPASRFVEVMSDPLLSKQVVEGGQLHTSYITMNVKQPPFDRPEVRRAVSMAINKDRIIGVISGRAIPANQPLPPLMPGHLRDYPGYPYDPKAAGRLLARVGLNEGFAAEMLVVDTDPNPRIAEVMRQELRAIGINVTILALPMPEVIARAGAGEAQMVWSGGLAWVSDYPDPSNFYLPLLSCAAARPGGWNWTKLCRPDLDVRAAAANSMTAADQQEQRLNRWSSVFRDIMAEAPWVPVFHEQRFTLRSARLGGADELYVDPVSVPVNYDYIYLIK</sequence>
<dbReference type="CDD" id="cd00995">
    <property type="entry name" value="PBP2_NikA_DppA_OppA_like"/>
    <property type="match status" value="1"/>
</dbReference>
<dbReference type="InterPro" id="IPR039424">
    <property type="entry name" value="SBP_5"/>
</dbReference>
<comment type="subcellular location">
    <subcellularLocation>
        <location evidence="1">Periplasm</location>
    </subcellularLocation>
</comment>
<accession>A0ABS8CHU7</accession>
<feature type="signal peptide" evidence="4">
    <location>
        <begin position="1"/>
        <end position="21"/>
    </location>
</feature>
<evidence type="ECO:0000313" key="7">
    <source>
        <dbReference type="Proteomes" id="UP001198571"/>
    </source>
</evidence>
<organism evidence="6 7">
    <name type="scientific">Pseudogemmobacter faecipullorum</name>
    <dbReference type="NCBI Taxonomy" id="2755041"/>
    <lineage>
        <taxon>Bacteria</taxon>
        <taxon>Pseudomonadati</taxon>
        <taxon>Pseudomonadota</taxon>
        <taxon>Alphaproteobacteria</taxon>
        <taxon>Rhodobacterales</taxon>
        <taxon>Paracoccaceae</taxon>
        <taxon>Pseudogemmobacter</taxon>
    </lineage>
</organism>
<dbReference type="SUPFAM" id="SSF53850">
    <property type="entry name" value="Periplasmic binding protein-like II"/>
    <property type="match status" value="1"/>
</dbReference>
<dbReference type="RefSeq" id="WP_226933598.1">
    <property type="nucleotide sequence ID" value="NZ_JACDXX010000001.1"/>
</dbReference>
<dbReference type="Gene3D" id="3.10.105.10">
    <property type="entry name" value="Dipeptide-binding Protein, Domain 3"/>
    <property type="match status" value="1"/>
</dbReference>
<dbReference type="Pfam" id="PF00496">
    <property type="entry name" value="SBP_bac_5"/>
    <property type="match status" value="1"/>
</dbReference>
<evidence type="ECO:0000256" key="2">
    <source>
        <dbReference type="ARBA" id="ARBA00005695"/>
    </source>
</evidence>
<dbReference type="PANTHER" id="PTHR30290:SF38">
    <property type="entry name" value="D,D-DIPEPTIDE-BINDING PERIPLASMIC PROTEIN DDPA-RELATED"/>
    <property type="match status" value="1"/>
</dbReference>
<name>A0ABS8CHU7_9RHOB</name>
<feature type="chain" id="PRO_5046465983" evidence="4">
    <location>
        <begin position="22"/>
        <end position="534"/>
    </location>
</feature>
<feature type="domain" description="Solute-binding protein family 5" evidence="5">
    <location>
        <begin position="73"/>
        <end position="442"/>
    </location>
</feature>
<protein>
    <submittedName>
        <fullName evidence="6">ABC transporter substrate-binding protein</fullName>
    </submittedName>
</protein>
<keyword evidence="3 4" id="KW-0732">Signal</keyword>
<dbReference type="PIRSF" id="PIRSF002741">
    <property type="entry name" value="MppA"/>
    <property type="match status" value="1"/>
</dbReference>
<evidence type="ECO:0000256" key="3">
    <source>
        <dbReference type="ARBA" id="ARBA00022729"/>
    </source>
</evidence>
<evidence type="ECO:0000256" key="4">
    <source>
        <dbReference type="SAM" id="SignalP"/>
    </source>
</evidence>